<dbReference type="InterPro" id="IPR023395">
    <property type="entry name" value="MCP_dom_sf"/>
</dbReference>
<evidence type="ECO:0000256" key="8">
    <source>
        <dbReference type="ARBA" id="ARBA00023128"/>
    </source>
</evidence>
<organism evidence="12 13">
    <name type="scientific">Ajellomyces capsulatus</name>
    <name type="common">Darling's disease fungus</name>
    <name type="synonym">Histoplasma capsulatum</name>
    <dbReference type="NCBI Taxonomy" id="5037"/>
    <lineage>
        <taxon>Eukaryota</taxon>
        <taxon>Fungi</taxon>
        <taxon>Dikarya</taxon>
        <taxon>Ascomycota</taxon>
        <taxon>Pezizomycotina</taxon>
        <taxon>Eurotiomycetes</taxon>
        <taxon>Eurotiomycetidae</taxon>
        <taxon>Onygenales</taxon>
        <taxon>Ajellomycetaceae</taxon>
        <taxon>Histoplasma</taxon>
    </lineage>
</organism>
<evidence type="ECO:0000256" key="6">
    <source>
        <dbReference type="ARBA" id="ARBA00022792"/>
    </source>
</evidence>
<comment type="caution">
    <text evidence="12">The sequence shown here is derived from an EMBL/GenBank/DDBJ whole genome shotgun (WGS) entry which is preliminary data.</text>
</comment>
<sequence>MTMDTVKPQIPGAIENQMAVELADFPTTTNHGVEALKDIIYGSIAGIAGKFIEYPFDTVKVRLQSQPAGLPLLYKGPIDCFRKSFQAAGINGLYRGISAPLVGAALETSSLFFSYRVTQDLLKATLCAPESSDGDSAAAGELPQSALLLCGAASGAFTSLLLTPVELIKCKMQVPPESGAASSSSGSLVSNKKAPGPISLIVAVFRHEGLLGFWRGQMGTLIRETGGSAAWFGSYEGVLAFFKKHNASKSSAATPTVSATTSIKASSSTGGTVTSAGSGIDVAGSEPLVHQRLLAGAAAGISYNFIFYPADTIKSRMQTENFTHAVGGDRASSSRPTFWAVGRALWKQQGLAGLYRGCGITCARSAPSSAFIFTIYEALRRYL</sequence>
<dbReference type="GO" id="GO:0031966">
    <property type="term" value="C:mitochondrial membrane"/>
    <property type="evidence" value="ECO:0007669"/>
    <property type="project" value="UniProtKB-SubCell"/>
</dbReference>
<dbReference type="PROSITE" id="PS50920">
    <property type="entry name" value="SOLCAR"/>
    <property type="match status" value="3"/>
</dbReference>
<evidence type="ECO:0000256" key="9">
    <source>
        <dbReference type="ARBA" id="ARBA00023136"/>
    </source>
</evidence>
<evidence type="ECO:0000313" key="12">
    <source>
        <dbReference type="EMBL" id="KAG5299251.1"/>
    </source>
</evidence>
<evidence type="ECO:0000256" key="2">
    <source>
        <dbReference type="ARBA" id="ARBA00006375"/>
    </source>
</evidence>
<evidence type="ECO:0000256" key="3">
    <source>
        <dbReference type="ARBA" id="ARBA00022448"/>
    </source>
</evidence>
<keyword evidence="5" id="KW-0677">Repeat</keyword>
<evidence type="ECO:0000256" key="7">
    <source>
        <dbReference type="ARBA" id="ARBA00022989"/>
    </source>
</evidence>
<dbReference type="Gene3D" id="1.50.40.10">
    <property type="entry name" value="Mitochondrial carrier domain"/>
    <property type="match status" value="2"/>
</dbReference>
<evidence type="ECO:0000256" key="1">
    <source>
        <dbReference type="ARBA" id="ARBA00004225"/>
    </source>
</evidence>
<dbReference type="FunFam" id="1.50.40.10:FF:000109">
    <property type="entry name" value="Ornithine carrier protein AmcA/Ort1"/>
    <property type="match status" value="1"/>
</dbReference>
<dbReference type="PANTHER" id="PTHR45624:SF31">
    <property type="entry name" value="MITOCHONDRIAL ORNITHINE TRANSPORTER 1"/>
    <property type="match status" value="1"/>
</dbReference>
<dbReference type="OrthoDB" id="2139348at2759"/>
<protein>
    <submittedName>
        <fullName evidence="12">Amino acid transporter arg-13</fullName>
    </submittedName>
</protein>
<reference evidence="12 13" key="1">
    <citation type="submission" date="2021-01" db="EMBL/GenBank/DDBJ databases">
        <title>Chromosome-level genome assembly of a human fungal pathogen reveals clustering of transcriptionally co-regulated genes.</title>
        <authorList>
            <person name="Voorhies M."/>
            <person name="Cohen S."/>
            <person name="Shea T.P."/>
            <person name="Petrus S."/>
            <person name="Munoz J.F."/>
            <person name="Poplawski S."/>
            <person name="Goldman W.E."/>
            <person name="Michael T."/>
            <person name="Cuomo C.A."/>
            <person name="Sil A."/>
            <person name="Beyhan S."/>
        </authorList>
    </citation>
    <scope>NUCLEOTIDE SEQUENCE [LARGE SCALE GENOMIC DNA]</scope>
    <source>
        <strain evidence="12 13">G184AR</strain>
    </source>
</reference>
<dbReference type="GO" id="GO:0000064">
    <property type="term" value="F:L-ornithine transmembrane transporter activity"/>
    <property type="evidence" value="ECO:0007669"/>
    <property type="project" value="TreeGrafter"/>
</dbReference>
<evidence type="ECO:0000313" key="13">
    <source>
        <dbReference type="Proteomes" id="UP000670092"/>
    </source>
</evidence>
<feature type="repeat" description="Solcar" evidence="10">
    <location>
        <begin position="33"/>
        <end position="121"/>
    </location>
</feature>
<comment type="similarity">
    <text evidence="2 11">Belongs to the mitochondrial carrier (TC 2.A.29) family.</text>
</comment>
<dbReference type="VEuPathDB" id="FungiDB:I7I52_09503"/>
<dbReference type="EMBL" id="JAEVHI010000002">
    <property type="protein sequence ID" value="KAG5299251.1"/>
    <property type="molecule type" value="Genomic_DNA"/>
</dbReference>
<evidence type="ECO:0000256" key="11">
    <source>
        <dbReference type="RuleBase" id="RU000488"/>
    </source>
</evidence>
<keyword evidence="6" id="KW-0999">Mitochondrion inner membrane</keyword>
<gene>
    <name evidence="12" type="primary">ORT1</name>
    <name evidence="12" type="ORF">I7I52_09503</name>
</gene>
<feature type="repeat" description="Solcar" evidence="10">
    <location>
        <begin position="143"/>
        <end position="241"/>
    </location>
</feature>
<evidence type="ECO:0000256" key="5">
    <source>
        <dbReference type="ARBA" id="ARBA00022737"/>
    </source>
</evidence>
<dbReference type="InterPro" id="IPR018108">
    <property type="entry name" value="MCP_transmembrane"/>
</dbReference>
<keyword evidence="3 11" id="KW-0813">Transport</keyword>
<evidence type="ECO:0000256" key="10">
    <source>
        <dbReference type="PROSITE-ProRule" id="PRU00282"/>
    </source>
</evidence>
<feature type="repeat" description="Solcar" evidence="10">
    <location>
        <begin position="287"/>
        <end position="382"/>
    </location>
</feature>
<dbReference type="Proteomes" id="UP000670092">
    <property type="component" value="Unassembled WGS sequence"/>
</dbReference>
<comment type="subcellular location">
    <subcellularLocation>
        <location evidence="1">Mitochondrion membrane</location>
        <topology evidence="1">Multi-pass membrane protein</topology>
    </subcellularLocation>
</comment>
<accession>A0A8H8D2F6</accession>
<keyword evidence="7" id="KW-1133">Transmembrane helix</keyword>
<evidence type="ECO:0000256" key="4">
    <source>
        <dbReference type="ARBA" id="ARBA00022692"/>
    </source>
</evidence>
<dbReference type="InterPro" id="IPR050567">
    <property type="entry name" value="Mitochondrial_Carrier"/>
</dbReference>
<keyword evidence="9 10" id="KW-0472">Membrane</keyword>
<keyword evidence="8" id="KW-0496">Mitochondrion</keyword>
<dbReference type="Pfam" id="PF00153">
    <property type="entry name" value="Mito_carr"/>
    <property type="match status" value="3"/>
</dbReference>
<dbReference type="GO" id="GO:1990575">
    <property type="term" value="P:mitochondrial L-ornithine transmembrane transport"/>
    <property type="evidence" value="ECO:0007669"/>
    <property type="project" value="TreeGrafter"/>
</dbReference>
<dbReference type="AlphaFoldDB" id="A0A8H8D2F6"/>
<keyword evidence="4 10" id="KW-0812">Transmembrane</keyword>
<dbReference type="SUPFAM" id="SSF103506">
    <property type="entry name" value="Mitochondrial carrier"/>
    <property type="match status" value="1"/>
</dbReference>
<proteinExistence type="inferred from homology"/>
<dbReference type="PANTHER" id="PTHR45624">
    <property type="entry name" value="MITOCHONDRIAL BASIC AMINO ACIDS TRANSPORTER-RELATED"/>
    <property type="match status" value="1"/>
</dbReference>
<name>A0A8H8D2F6_AJECA</name>